<dbReference type="GO" id="GO:0016020">
    <property type="term" value="C:membrane"/>
    <property type="evidence" value="ECO:0007669"/>
    <property type="project" value="UniProtKB-SubCell"/>
</dbReference>
<reference evidence="11" key="1">
    <citation type="submission" date="2022-04" db="EMBL/GenBank/DDBJ databases">
        <authorList>
            <person name="Xu L."/>
            <person name="Lv Z."/>
        </authorList>
    </citation>
    <scope>NUCLEOTIDE SEQUENCE</scope>
    <source>
        <strain evidence="11">LV_2022a</strain>
    </source>
</reference>
<evidence type="ECO:0000256" key="4">
    <source>
        <dbReference type="ARBA" id="ARBA00013039"/>
    </source>
</evidence>
<evidence type="ECO:0000313" key="11">
    <source>
        <dbReference type="EMBL" id="KAK4475015.1"/>
    </source>
</evidence>
<evidence type="ECO:0000259" key="10">
    <source>
        <dbReference type="Pfam" id="PF01694"/>
    </source>
</evidence>
<feature type="transmembrane region" description="Helical" evidence="9">
    <location>
        <begin position="259"/>
        <end position="278"/>
    </location>
</feature>
<feature type="domain" description="Peptidase S54 rhomboid" evidence="10">
    <location>
        <begin position="156"/>
        <end position="301"/>
    </location>
</feature>
<dbReference type="GO" id="GO:0004252">
    <property type="term" value="F:serine-type endopeptidase activity"/>
    <property type="evidence" value="ECO:0007669"/>
    <property type="project" value="InterPro"/>
</dbReference>
<feature type="transmembrane region" description="Helical" evidence="9">
    <location>
        <begin position="54"/>
        <end position="78"/>
    </location>
</feature>
<dbReference type="PANTHER" id="PTHR43731:SF14">
    <property type="entry name" value="PRESENILIN-ASSOCIATED RHOMBOID-LIKE PROTEIN, MITOCHONDRIAL"/>
    <property type="match status" value="1"/>
</dbReference>
<comment type="subcellular location">
    <subcellularLocation>
        <location evidence="2">Membrane</location>
        <topology evidence="2">Multi-pass membrane protein</topology>
    </subcellularLocation>
</comment>
<evidence type="ECO:0000256" key="7">
    <source>
        <dbReference type="ARBA" id="ARBA00022989"/>
    </source>
</evidence>
<dbReference type="InterPro" id="IPR050925">
    <property type="entry name" value="Rhomboid_protease_S54"/>
</dbReference>
<feature type="transmembrane region" description="Helical" evidence="9">
    <location>
        <begin position="185"/>
        <end position="208"/>
    </location>
</feature>
<keyword evidence="8 9" id="KW-0472">Membrane</keyword>
<evidence type="ECO:0000256" key="8">
    <source>
        <dbReference type="ARBA" id="ARBA00023136"/>
    </source>
</evidence>
<evidence type="ECO:0000256" key="2">
    <source>
        <dbReference type="ARBA" id="ARBA00004141"/>
    </source>
</evidence>
<comment type="catalytic activity">
    <reaction evidence="1">
        <text>Cleaves type-1 transmembrane domains using a catalytic dyad composed of serine and histidine that are contributed by different transmembrane domains.</text>
        <dbReference type="EC" id="3.4.21.105"/>
    </reaction>
</comment>
<dbReference type="Proteomes" id="UP001292079">
    <property type="component" value="Unassembled WGS sequence"/>
</dbReference>
<keyword evidence="5 9" id="KW-0812">Transmembrane</keyword>
<comment type="caution">
    <text evidence="11">The sequence shown here is derived from an EMBL/GenBank/DDBJ whole genome shotgun (WGS) entry which is preliminary data.</text>
</comment>
<feature type="transmembrane region" description="Helical" evidence="9">
    <location>
        <begin position="220"/>
        <end position="239"/>
    </location>
</feature>
<accession>A0AAE2D9F6</accession>
<keyword evidence="6" id="KW-0378">Hydrolase</keyword>
<feature type="transmembrane region" description="Helical" evidence="9">
    <location>
        <begin position="290"/>
        <end position="308"/>
    </location>
</feature>
<dbReference type="PANTHER" id="PTHR43731">
    <property type="entry name" value="RHOMBOID PROTEASE"/>
    <property type="match status" value="1"/>
</dbReference>
<gene>
    <name evidence="11" type="ORF">MN116_002113</name>
</gene>
<evidence type="ECO:0000256" key="3">
    <source>
        <dbReference type="ARBA" id="ARBA00009045"/>
    </source>
</evidence>
<dbReference type="AlphaFoldDB" id="A0AAE2D9F6"/>
<proteinExistence type="inferred from homology"/>
<reference evidence="11" key="2">
    <citation type="journal article" date="2023" name="Infect Dis Poverty">
        <title>Chromosome-scale genome of the human blood fluke Schistosoma mekongi and its implications for public health.</title>
        <authorList>
            <person name="Zhou M."/>
            <person name="Xu L."/>
            <person name="Xu D."/>
            <person name="Chen W."/>
            <person name="Khan J."/>
            <person name="Hu Y."/>
            <person name="Huang H."/>
            <person name="Wei H."/>
            <person name="Zhang Y."/>
            <person name="Chusongsang P."/>
            <person name="Tanasarnprasert K."/>
            <person name="Hu X."/>
            <person name="Limpanont Y."/>
            <person name="Lv Z."/>
        </authorList>
    </citation>
    <scope>NUCLEOTIDE SEQUENCE</scope>
    <source>
        <strain evidence="11">LV_2022a</strain>
    </source>
</reference>
<evidence type="ECO:0000256" key="9">
    <source>
        <dbReference type="SAM" id="Phobius"/>
    </source>
</evidence>
<dbReference type="EMBL" id="JALJAT010000001">
    <property type="protein sequence ID" value="KAK4475015.1"/>
    <property type="molecule type" value="Genomic_DNA"/>
</dbReference>
<dbReference type="InterPro" id="IPR035952">
    <property type="entry name" value="Rhomboid-like_sf"/>
</dbReference>
<organism evidence="11 12">
    <name type="scientific">Schistosoma mekongi</name>
    <name type="common">Parasitic worm</name>
    <dbReference type="NCBI Taxonomy" id="38744"/>
    <lineage>
        <taxon>Eukaryota</taxon>
        <taxon>Metazoa</taxon>
        <taxon>Spiralia</taxon>
        <taxon>Lophotrochozoa</taxon>
        <taxon>Platyhelminthes</taxon>
        <taxon>Trematoda</taxon>
        <taxon>Digenea</taxon>
        <taxon>Strigeidida</taxon>
        <taxon>Schistosomatoidea</taxon>
        <taxon>Schistosomatidae</taxon>
        <taxon>Schistosoma</taxon>
    </lineage>
</organism>
<protein>
    <recommendedName>
        <fullName evidence="4">rhomboid protease</fullName>
        <ecNumber evidence="4">3.4.21.105</ecNumber>
    </recommendedName>
</protein>
<comment type="similarity">
    <text evidence="3">Belongs to the peptidase S54 family.</text>
</comment>
<evidence type="ECO:0000313" key="12">
    <source>
        <dbReference type="Proteomes" id="UP001292079"/>
    </source>
</evidence>
<dbReference type="GO" id="GO:0006465">
    <property type="term" value="P:signal peptide processing"/>
    <property type="evidence" value="ECO:0007669"/>
    <property type="project" value="TreeGrafter"/>
</dbReference>
<evidence type="ECO:0000256" key="5">
    <source>
        <dbReference type="ARBA" id="ARBA00022692"/>
    </source>
</evidence>
<dbReference type="EC" id="3.4.21.105" evidence="4"/>
<dbReference type="SUPFAM" id="SSF144091">
    <property type="entry name" value="Rhomboid-like"/>
    <property type="match status" value="1"/>
</dbReference>
<dbReference type="Gene3D" id="1.20.1540.10">
    <property type="entry name" value="Rhomboid-like"/>
    <property type="match status" value="1"/>
</dbReference>
<evidence type="ECO:0000256" key="6">
    <source>
        <dbReference type="ARBA" id="ARBA00022801"/>
    </source>
</evidence>
<keyword evidence="7 9" id="KW-1133">Transmembrane helix</keyword>
<keyword evidence="12" id="KW-1185">Reference proteome</keyword>
<sequence>MIYSCVRFPLRICPIFRNCKSLTFGRLNYPRRDLRFQKVVSTNAVPARVSTLKLVLKCGAFTVLSTNVVLVGSLVLGFETWRARNTKAKQDNLFVYFFSKVCNYVESILGRPLRAFDVYWVIVACNILFFIGLNSPFSPTLLRYFSSNPNGPTPVLSLVLSLFSHQNLLHLGINMYVLHSFTLSVISLIGVEDFVSVFIAGGIFSNYVSLINRLLRKSTFSSLGASGGICAVIGAFSMLQPNARLCLPFVVDIIPHSFQASSTAWVILCFEIFGTIFLARRSALDHAAHAGGLIFGMMYGMNGAEFIWERRRAVLSWWKSIRDKK</sequence>
<name>A0AAE2D9F6_SCHME</name>
<feature type="transmembrane region" description="Helical" evidence="9">
    <location>
        <begin position="118"/>
        <end position="137"/>
    </location>
</feature>
<evidence type="ECO:0000256" key="1">
    <source>
        <dbReference type="ARBA" id="ARBA00000156"/>
    </source>
</evidence>
<dbReference type="Pfam" id="PF01694">
    <property type="entry name" value="Rhomboid"/>
    <property type="match status" value="1"/>
</dbReference>
<dbReference type="InterPro" id="IPR022764">
    <property type="entry name" value="Peptidase_S54_rhomboid_dom"/>
</dbReference>